<reference evidence="1 2" key="1">
    <citation type="journal article" date="2011" name="J. Bacteriol.">
        <title>Complete genome sequence of the industrial strain Bacillus megaterium WSH-002.</title>
        <authorList>
            <person name="Liu L."/>
            <person name="Li Y."/>
            <person name="Zhang J."/>
            <person name="Zou W."/>
            <person name="Zhou Z."/>
            <person name="Liu J."/>
            <person name="Li X."/>
            <person name="Wang L."/>
            <person name="Chen J."/>
        </authorList>
    </citation>
    <scope>NUCLEOTIDE SEQUENCE [LARGE SCALE GENOMIC DNA]</scope>
    <source>
        <strain evidence="1 2">WSH-002</strain>
    </source>
</reference>
<dbReference type="Pfam" id="PF01503">
    <property type="entry name" value="PRA-PH"/>
    <property type="match status" value="1"/>
</dbReference>
<dbReference type="RefSeq" id="WP_014459658.1">
    <property type="nucleotide sequence ID" value="NC_017138.1"/>
</dbReference>
<protein>
    <submittedName>
        <fullName evidence="1">Hypothetical conserved protein</fullName>
    </submittedName>
</protein>
<accession>A0A8D3X029</accession>
<organism evidence="1 2">
    <name type="scientific">Priestia megaterium (strain WSH-002)</name>
    <name type="common">Bacillus megaterium</name>
    <dbReference type="NCBI Taxonomy" id="1006007"/>
    <lineage>
        <taxon>Bacteria</taxon>
        <taxon>Bacillati</taxon>
        <taxon>Bacillota</taxon>
        <taxon>Bacilli</taxon>
        <taxon>Bacillales</taxon>
        <taxon>Bacillaceae</taxon>
        <taxon>Priestia</taxon>
    </lineage>
</organism>
<dbReference type="InterPro" id="IPR021130">
    <property type="entry name" value="PRib-ATP_PPHydrolase-like"/>
</dbReference>
<dbReference type="InterPro" id="IPR038735">
    <property type="entry name" value="MSMEG_1276-like_NTP-PPase_dom"/>
</dbReference>
<gene>
    <name evidence="1" type="ORF">BMWSH_2410</name>
</gene>
<evidence type="ECO:0000313" key="1">
    <source>
        <dbReference type="EMBL" id="AEN89292.1"/>
    </source>
</evidence>
<dbReference type="EMBL" id="CP003017">
    <property type="protein sequence ID" value="AEN89292.1"/>
    <property type="molecule type" value="Genomic_DNA"/>
</dbReference>
<evidence type="ECO:0000313" key="2">
    <source>
        <dbReference type="Proteomes" id="UP000001283"/>
    </source>
</evidence>
<dbReference type="CDD" id="cd11532">
    <property type="entry name" value="NTP-PPase_COG4997"/>
    <property type="match status" value="1"/>
</dbReference>
<proteinExistence type="predicted"/>
<sequence length="110" mass="12954">MPTYNKLVRDHIPTIIEQSGKTFKTRVLQREEYQTELMKKAKEEFQEYSEAKNHEDSIEELADLLEVMYALAAIHGATPEQLEQVRHKKAEKRGGFEERIYLIEVEDEQS</sequence>
<dbReference type="KEGG" id="bmh:BMWSH_2410"/>
<dbReference type="SUPFAM" id="SSF101386">
    <property type="entry name" value="all-alpha NTP pyrophosphatases"/>
    <property type="match status" value="1"/>
</dbReference>
<name>A0A8D3X029_PRIMW</name>
<dbReference type="AlphaFoldDB" id="A0A8D3X029"/>
<dbReference type="Proteomes" id="UP000001283">
    <property type="component" value="Chromosome"/>
</dbReference>